<evidence type="ECO:0000256" key="1">
    <source>
        <dbReference type="ARBA" id="ARBA00023239"/>
    </source>
</evidence>
<dbReference type="InterPro" id="IPR032465">
    <property type="entry name" value="ACMSD"/>
</dbReference>
<accession>A0A6B1D504</accession>
<keyword evidence="1" id="KW-0456">Lyase</keyword>
<dbReference type="GO" id="GO:0019748">
    <property type="term" value="P:secondary metabolic process"/>
    <property type="evidence" value="ECO:0007669"/>
    <property type="project" value="TreeGrafter"/>
</dbReference>
<dbReference type="Pfam" id="PF04909">
    <property type="entry name" value="Amidohydro_2"/>
    <property type="match status" value="1"/>
</dbReference>
<evidence type="ECO:0000313" key="4">
    <source>
        <dbReference type="EMBL" id="MYC94658.1"/>
    </source>
</evidence>
<dbReference type="PANTHER" id="PTHR21240:SF28">
    <property type="entry name" value="ISO-OROTATE DECARBOXYLASE (EUROFUNG)"/>
    <property type="match status" value="1"/>
</dbReference>
<feature type="compositionally biased region" description="Polar residues" evidence="2">
    <location>
        <begin position="22"/>
        <end position="39"/>
    </location>
</feature>
<dbReference type="Gene3D" id="3.20.20.140">
    <property type="entry name" value="Metal-dependent hydrolases"/>
    <property type="match status" value="1"/>
</dbReference>
<proteinExistence type="predicted"/>
<name>A0A6B1D504_9CHLR</name>
<dbReference type="InterPro" id="IPR032466">
    <property type="entry name" value="Metal_Hydrolase"/>
</dbReference>
<keyword evidence="4" id="KW-0378">Hydrolase</keyword>
<evidence type="ECO:0000259" key="3">
    <source>
        <dbReference type="Pfam" id="PF04909"/>
    </source>
</evidence>
<gene>
    <name evidence="4" type="ORF">F4X14_06780</name>
</gene>
<evidence type="ECO:0000256" key="2">
    <source>
        <dbReference type="SAM" id="MobiDB-lite"/>
    </source>
</evidence>
<dbReference type="GO" id="GO:0016831">
    <property type="term" value="F:carboxy-lyase activity"/>
    <property type="evidence" value="ECO:0007669"/>
    <property type="project" value="InterPro"/>
</dbReference>
<comment type="caution">
    <text evidence="4">The sequence shown here is derived from an EMBL/GenBank/DDBJ whole genome shotgun (WGS) entry which is preliminary data.</text>
</comment>
<sequence length="393" mass="44009">MTSSADTPQLHAAASDNGHSPGRSSRASPQPVNGRQSPSPARPVIDCDIHNEVSSVKQLMPYLADYWQDYIRGSAFVGPHANDYPRGAPTSARPGSMPAEGGQAGSNLQLVREQALTPWNTEIGILNCSYRVQSIKQEDLAADLATAANRWQIDEWLEPEPRLRGSLVVPSQTPARAAEEIHRFGNHPKFVQVVLPVRSYIPYGNRYYDPLYAAAVEHELVVGINFGGAPGHPPTPVGWPSTYLEEYAGMAQVFQSQVISIIAEGVFDRFPDLRIALIEGGFAWMPSLMWRLDKEWKGLRSNTPWVRRAPSDYIRHHMRLTVQPVGAPPDPRYILQTIEQLESDTLLMFATDYPHWHYDKDSEAWPVKLPEPLNANIWSENARSFYRLQGELP</sequence>
<dbReference type="GO" id="GO:0005737">
    <property type="term" value="C:cytoplasm"/>
    <property type="evidence" value="ECO:0007669"/>
    <property type="project" value="TreeGrafter"/>
</dbReference>
<dbReference type="AlphaFoldDB" id="A0A6B1D504"/>
<dbReference type="InterPro" id="IPR006680">
    <property type="entry name" value="Amidohydro-rel"/>
</dbReference>
<feature type="domain" description="Amidohydrolase-related" evidence="3">
    <location>
        <begin position="45"/>
        <end position="388"/>
    </location>
</feature>
<dbReference type="SUPFAM" id="SSF51556">
    <property type="entry name" value="Metallo-dependent hydrolases"/>
    <property type="match status" value="1"/>
</dbReference>
<protein>
    <submittedName>
        <fullName evidence="4">Amidohydrolase</fullName>
    </submittedName>
</protein>
<feature type="region of interest" description="Disordered" evidence="2">
    <location>
        <begin position="85"/>
        <end position="105"/>
    </location>
</feature>
<dbReference type="PANTHER" id="PTHR21240">
    <property type="entry name" value="2-AMINO-3-CARBOXYLMUCONATE-6-SEMIALDEHYDE DECARBOXYLASE"/>
    <property type="match status" value="1"/>
</dbReference>
<feature type="region of interest" description="Disordered" evidence="2">
    <location>
        <begin position="1"/>
        <end position="45"/>
    </location>
</feature>
<organism evidence="4">
    <name type="scientific">Caldilineaceae bacterium SB0661_bin_32</name>
    <dbReference type="NCBI Taxonomy" id="2605255"/>
    <lineage>
        <taxon>Bacteria</taxon>
        <taxon>Bacillati</taxon>
        <taxon>Chloroflexota</taxon>
        <taxon>Caldilineae</taxon>
        <taxon>Caldilineales</taxon>
        <taxon>Caldilineaceae</taxon>
    </lineage>
</organism>
<dbReference type="EMBL" id="VXMH01000030">
    <property type="protein sequence ID" value="MYC94658.1"/>
    <property type="molecule type" value="Genomic_DNA"/>
</dbReference>
<dbReference type="GO" id="GO:0016787">
    <property type="term" value="F:hydrolase activity"/>
    <property type="evidence" value="ECO:0007669"/>
    <property type="project" value="UniProtKB-KW"/>
</dbReference>
<reference evidence="4" key="1">
    <citation type="submission" date="2019-09" db="EMBL/GenBank/DDBJ databases">
        <title>Characterisation of the sponge microbiome using genome-centric metagenomics.</title>
        <authorList>
            <person name="Engelberts J.P."/>
            <person name="Robbins S.J."/>
            <person name="De Goeij J.M."/>
            <person name="Aranda M."/>
            <person name="Bell S.C."/>
            <person name="Webster N.S."/>
        </authorList>
    </citation>
    <scope>NUCLEOTIDE SEQUENCE</scope>
    <source>
        <strain evidence="4">SB0661_bin_32</strain>
    </source>
</reference>